<dbReference type="InterPro" id="IPR011990">
    <property type="entry name" value="TPR-like_helical_dom_sf"/>
</dbReference>
<comment type="caution">
    <text evidence="3">The sequence shown here is derived from an EMBL/GenBank/DDBJ whole genome shotgun (WGS) entry which is preliminary data.</text>
</comment>
<protein>
    <recommendedName>
        <fullName evidence="5">PEGA domain-containing protein</fullName>
    </recommendedName>
</protein>
<keyword evidence="2" id="KW-0732">Signal</keyword>
<sequence length="322" mass="33348">MFTKSSGFAFFTAILLGAGYASGQPSAADKAAADKLFEEGRALLEQSRLPEACQKFAESDRYDPSVGTRLNLGDCHERQGKTASAYGHFGDAARLARERGDRSREVVAEERRRALEEKLSRVRVTAPAAVPGLEVELDGKVLGAAVFGTALPVDPGKHEVEARAPGRRVFREEKVVPAGPATVEVVVPELVVAQVEEGAAAPKGGWTTLRTVGFATGIAGVVGIGVGVGFGVNALQKNAASKEACDAGDPTRCTEEGISLRDAAGVSADVSSVMLGISGVVLATGVVLFVVGGNEKAKPAERAWVVPVVGRGSFGVSAGMEF</sequence>
<evidence type="ECO:0000256" key="2">
    <source>
        <dbReference type="SAM" id="SignalP"/>
    </source>
</evidence>
<evidence type="ECO:0008006" key="5">
    <source>
        <dbReference type="Google" id="ProtNLM"/>
    </source>
</evidence>
<keyword evidence="4" id="KW-1185">Reference proteome</keyword>
<feature type="transmembrane region" description="Helical" evidence="1">
    <location>
        <begin position="273"/>
        <end position="292"/>
    </location>
</feature>
<feature type="chain" id="PRO_5026923254" description="PEGA domain-containing protein" evidence="2">
    <location>
        <begin position="28"/>
        <end position="322"/>
    </location>
</feature>
<dbReference type="OrthoDB" id="5505393at2"/>
<dbReference type="EMBL" id="WJIE01000003">
    <property type="protein sequence ID" value="MRG92289.1"/>
    <property type="molecule type" value="Genomic_DNA"/>
</dbReference>
<evidence type="ECO:0000256" key="1">
    <source>
        <dbReference type="SAM" id="Phobius"/>
    </source>
</evidence>
<name>A0A6N7PK22_9BACT</name>
<dbReference type="RefSeq" id="WP_153819180.1">
    <property type="nucleotide sequence ID" value="NZ_WJIE01000003.1"/>
</dbReference>
<keyword evidence="1" id="KW-1133">Transmembrane helix</keyword>
<evidence type="ECO:0000313" key="3">
    <source>
        <dbReference type="EMBL" id="MRG92289.1"/>
    </source>
</evidence>
<gene>
    <name evidence="3" type="ORF">GF068_10160</name>
</gene>
<proteinExistence type="predicted"/>
<accession>A0A6N7PK22</accession>
<feature type="signal peptide" evidence="2">
    <location>
        <begin position="1"/>
        <end position="27"/>
    </location>
</feature>
<evidence type="ECO:0000313" key="4">
    <source>
        <dbReference type="Proteomes" id="UP000440224"/>
    </source>
</evidence>
<dbReference type="Proteomes" id="UP000440224">
    <property type="component" value="Unassembled WGS sequence"/>
</dbReference>
<keyword evidence="1" id="KW-0812">Transmembrane</keyword>
<keyword evidence="1" id="KW-0472">Membrane</keyword>
<dbReference type="Gene3D" id="1.25.40.10">
    <property type="entry name" value="Tetratricopeptide repeat domain"/>
    <property type="match status" value="1"/>
</dbReference>
<organism evidence="3 4">
    <name type="scientific">Polyangium spumosum</name>
    <dbReference type="NCBI Taxonomy" id="889282"/>
    <lineage>
        <taxon>Bacteria</taxon>
        <taxon>Pseudomonadati</taxon>
        <taxon>Myxococcota</taxon>
        <taxon>Polyangia</taxon>
        <taxon>Polyangiales</taxon>
        <taxon>Polyangiaceae</taxon>
        <taxon>Polyangium</taxon>
    </lineage>
</organism>
<dbReference type="SUPFAM" id="SSF48452">
    <property type="entry name" value="TPR-like"/>
    <property type="match status" value="1"/>
</dbReference>
<reference evidence="3 4" key="1">
    <citation type="submission" date="2019-10" db="EMBL/GenBank/DDBJ databases">
        <title>A soil myxobacterium in the family Polyangiaceae.</title>
        <authorList>
            <person name="Li Y."/>
            <person name="Wang J."/>
        </authorList>
    </citation>
    <scope>NUCLEOTIDE SEQUENCE [LARGE SCALE GENOMIC DNA]</scope>
    <source>
        <strain evidence="3 4">DSM 14734</strain>
    </source>
</reference>
<dbReference type="AlphaFoldDB" id="A0A6N7PK22"/>